<dbReference type="Proteomes" id="UP000431264">
    <property type="component" value="Unassembled WGS sequence"/>
</dbReference>
<dbReference type="RefSeq" id="WP_140995983.1">
    <property type="nucleotide sequence ID" value="NZ_VDCZ01000001.1"/>
</dbReference>
<accession>A0A6I4IDB1</accession>
<name>A0A6I4IDB1_9FLAO</name>
<dbReference type="EMBL" id="WQLW01000001">
    <property type="protein sequence ID" value="MVO07558.1"/>
    <property type="molecule type" value="Genomic_DNA"/>
</dbReference>
<gene>
    <name evidence="1" type="ORF">GOQ30_00100</name>
</gene>
<organism evidence="1 2">
    <name type="scientific">Flavobacterium profundi</name>
    <dbReference type="NCBI Taxonomy" id="1774945"/>
    <lineage>
        <taxon>Bacteria</taxon>
        <taxon>Pseudomonadati</taxon>
        <taxon>Bacteroidota</taxon>
        <taxon>Flavobacteriia</taxon>
        <taxon>Flavobacteriales</taxon>
        <taxon>Flavobacteriaceae</taxon>
        <taxon>Flavobacterium</taxon>
    </lineage>
</organism>
<keyword evidence="2" id="KW-1185">Reference proteome</keyword>
<comment type="caution">
    <text evidence="1">The sequence shown here is derived from an EMBL/GenBank/DDBJ whole genome shotgun (WGS) entry which is preliminary data.</text>
</comment>
<evidence type="ECO:0000313" key="2">
    <source>
        <dbReference type="Proteomes" id="UP000431264"/>
    </source>
</evidence>
<proteinExistence type="predicted"/>
<dbReference type="OrthoDB" id="277629at2"/>
<evidence type="ECO:0000313" key="1">
    <source>
        <dbReference type="EMBL" id="MVO07558.1"/>
    </source>
</evidence>
<reference evidence="2" key="1">
    <citation type="submission" date="2019-05" db="EMBL/GenBank/DDBJ databases">
        <title>Flavobacterium profundi sp. nov., isolated from a deep-sea seamount.</title>
        <authorList>
            <person name="Zhang D.-C."/>
        </authorList>
    </citation>
    <scope>NUCLEOTIDE SEQUENCE [LARGE SCALE GENOMIC DNA]</scope>
    <source>
        <strain evidence="2">TP390</strain>
    </source>
</reference>
<dbReference type="AlphaFoldDB" id="A0A6I4IDB1"/>
<sequence length="524" mass="60928">MKKIAFVIVSFVILSCAPKISPYFEQNHYIRNYSIHIQNDSLQLYFKTPADISYVTDTKELKKCIRNSKIKLTDPVLIYGKTNDPPYEYFVTVSENKLSNYSKELVVFDTLVENQTIRFIGNALEKNAKKTLEIDLKNCFKSLEVGPTYRKQIQTIFDIVQKYQLSNKFYAALQEISDFPSYDKQEEWSKLQMQLTFSSFLGKNKLYDTYLNQLESRFKPNDTIVKIVKEKSFYNAQALDTILQEAKKHRIVMINENHFYPNHRILVSDVLEKLKAIGYNYLALEALNTKQDSLLNIPNSYPTLETGFYTSEQNFSNLIRKAKALGFQFIAYENTDNHKNREVGQAENIYNKSFLIDPNAKVVVLAGIDHILEKPTSQGKEWMATIFKNKYKIDPLTISQTHLNAYRNQIEANYGIINSNHFKDTRWNAVDYLVLNNNTKEPIEFPFSAFEYQNTTKTDIQIVLFLGNEIKNPYDFSKKIPYFTTIIPSSKKLKVPLDRSKETFLLAFDKNGNQVDKQIICARN</sequence>
<protein>
    <submittedName>
        <fullName evidence="1">Uncharacterized protein</fullName>
    </submittedName>
</protein>
<dbReference type="PROSITE" id="PS51257">
    <property type="entry name" value="PROKAR_LIPOPROTEIN"/>
    <property type="match status" value="1"/>
</dbReference>